<dbReference type="InterPro" id="IPR011010">
    <property type="entry name" value="DNA_brk_join_enz"/>
</dbReference>
<evidence type="ECO:0000256" key="6">
    <source>
        <dbReference type="SAM" id="MobiDB-lite"/>
    </source>
</evidence>
<feature type="compositionally biased region" description="Basic and acidic residues" evidence="6">
    <location>
        <begin position="381"/>
        <end position="394"/>
    </location>
</feature>
<dbReference type="InterPro" id="IPR044068">
    <property type="entry name" value="CB"/>
</dbReference>
<reference evidence="9 10" key="1">
    <citation type="submission" date="2017-07" db="EMBL/GenBank/DDBJ databases">
        <title>Complete genome sequence of Actinoalloteichus hoggarensis DSM 45943, type strain of Actinoalloteichus hoggarensis.</title>
        <authorList>
            <person name="Ruckert C."/>
            <person name="Nouioui I."/>
            <person name="Willmese J."/>
            <person name="van Wezel G."/>
            <person name="Klenk H.-P."/>
            <person name="Kalinowski J."/>
            <person name="Zotchev S.B."/>
        </authorList>
    </citation>
    <scope>NUCLEOTIDE SEQUENCE [LARGE SCALE GENOMIC DNA]</scope>
    <source>
        <strain evidence="9 10">DSM 45943</strain>
    </source>
</reference>
<accession>A0A221W794</accession>
<evidence type="ECO:0000256" key="3">
    <source>
        <dbReference type="ARBA" id="ARBA00023125"/>
    </source>
</evidence>
<dbReference type="InterPro" id="IPR004107">
    <property type="entry name" value="Integrase_SAM-like_N"/>
</dbReference>
<dbReference type="EMBL" id="CP022521">
    <property type="protein sequence ID" value="ASO21553.1"/>
    <property type="molecule type" value="Genomic_DNA"/>
</dbReference>
<keyword evidence="2" id="KW-0229">DNA integration</keyword>
<dbReference type="InterPro" id="IPR002104">
    <property type="entry name" value="Integrase_catalytic"/>
</dbReference>
<dbReference type="SUPFAM" id="SSF56349">
    <property type="entry name" value="DNA breaking-rejoining enzymes"/>
    <property type="match status" value="1"/>
</dbReference>
<protein>
    <submittedName>
        <fullName evidence="9">Putative prophage phiRv2 integrase</fullName>
    </submittedName>
</protein>
<keyword evidence="10" id="KW-1185">Reference proteome</keyword>
<sequence length="394" mass="43940">MAWVEKHGGRWRVRYPVDGGRLASESGFATKTAARARANDIEAQQRNETFRDPAAGLTLLSEWIEVWSQAHDVSPGTWAKYRSHLRNHIEPRFGDTAVAEISRIKVKSWVKGLRTRLAPATVSDVVTLLSMLLGEAVEEDLIGSNPCRRLRIGAGDFRERQIAQAWQVRRITQRLPAGLGLLVTTAAYTGLRWGELAGLRWPHVDLAGGSVRVDAKTGALHEIGGRLMLGAPKTPASVRTVHLPKFLGDLLRTHRSEQDHAHVFTGADGGLLRRSNFRDRFWMPAVGGNAERGWAPLLPGFHFHDLRHTHKTWLIEDHIPEIAQHVRLGHRMRGVSGIYSHVTQPMIDRILAGLTRRWEITLVELGSGSAQNRSSQIPPMDAEHPAGDEHRRGI</sequence>
<keyword evidence="4" id="KW-0233">DNA recombination</keyword>
<gene>
    <name evidence="9" type="ORF">AHOG_19675</name>
</gene>
<dbReference type="Gene3D" id="1.10.150.130">
    <property type="match status" value="1"/>
</dbReference>
<dbReference type="GO" id="GO:0015074">
    <property type="term" value="P:DNA integration"/>
    <property type="evidence" value="ECO:0007669"/>
    <property type="project" value="UniProtKB-KW"/>
</dbReference>
<dbReference type="Pfam" id="PF14659">
    <property type="entry name" value="Phage_int_SAM_3"/>
    <property type="match status" value="1"/>
</dbReference>
<dbReference type="CDD" id="cd01189">
    <property type="entry name" value="INT_ICEBs1_C_like"/>
    <property type="match status" value="1"/>
</dbReference>
<evidence type="ECO:0000313" key="9">
    <source>
        <dbReference type="EMBL" id="ASO21553.1"/>
    </source>
</evidence>
<evidence type="ECO:0000259" key="8">
    <source>
        <dbReference type="PROSITE" id="PS51900"/>
    </source>
</evidence>
<dbReference type="GO" id="GO:0003677">
    <property type="term" value="F:DNA binding"/>
    <property type="evidence" value="ECO:0007669"/>
    <property type="project" value="UniProtKB-UniRule"/>
</dbReference>
<proteinExistence type="inferred from homology"/>
<dbReference type="PROSITE" id="PS51898">
    <property type="entry name" value="TYR_RECOMBINASE"/>
    <property type="match status" value="1"/>
</dbReference>
<comment type="similarity">
    <text evidence="1">Belongs to the 'phage' integrase family.</text>
</comment>
<dbReference type="Pfam" id="PF00589">
    <property type="entry name" value="Phage_integrase"/>
    <property type="match status" value="1"/>
</dbReference>
<dbReference type="PANTHER" id="PTHR30629">
    <property type="entry name" value="PROPHAGE INTEGRASE"/>
    <property type="match status" value="1"/>
</dbReference>
<feature type="region of interest" description="Disordered" evidence="6">
    <location>
        <begin position="369"/>
        <end position="394"/>
    </location>
</feature>
<organism evidence="9 10">
    <name type="scientific">Actinoalloteichus hoggarensis</name>
    <dbReference type="NCBI Taxonomy" id="1470176"/>
    <lineage>
        <taxon>Bacteria</taxon>
        <taxon>Bacillati</taxon>
        <taxon>Actinomycetota</taxon>
        <taxon>Actinomycetes</taxon>
        <taxon>Pseudonocardiales</taxon>
        <taxon>Pseudonocardiaceae</taxon>
        <taxon>Actinoalloteichus</taxon>
    </lineage>
</organism>
<dbReference type="OrthoDB" id="4529782at2"/>
<evidence type="ECO:0000256" key="1">
    <source>
        <dbReference type="ARBA" id="ARBA00008857"/>
    </source>
</evidence>
<evidence type="ECO:0000259" key="7">
    <source>
        <dbReference type="PROSITE" id="PS51898"/>
    </source>
</evidence>
<dbReference type="InterPro" id="IPR050808">
    <property type="entry name" value="Phage_Integrase"/>
</dbReference>
<dbReference type="AlphaFoldDB" id="A0A221W794"/>
<evidence type="ECO:0000256" key="4">
    <source>
        <dbReference type="ARBA" id="ARBA00023172"/>
    </source>
</evidence>
<dbReference type="GO" id="GO:0006310">
    <property type="term" value="P:DNA recombination"/>
    <property type="evidence" value="ECO:0007669"/>
    <property type="project" value="UniProtKB-KW"/>
</dbReference>
<keyword evidence="3 5" id="KW-0238">DNA-binding</keyword>
<evidence type="ECO:0000313" key="10">
    <source>
        <dbReference type="Proteomes" id="UP000204221"/>
    </source>
</evidence>
<feature type="domain" description="Core-binding (CB)" evidence="8">
    <location>
        <begin position="58"/>
        <end position="137"/>
    </location>
</feature>
<name>A0A221W794_9PSEU</name>
<evidence type="ECO:0000256" key="5">
    <source>
        <dbReference type="PROSITE-ProRule" id="PRU01248"/>
    </source>
</evidence>
<feature type="domain" description="Tyr recombinase" evidence="7">
    <location>
        <begin position="158"/>
        <end position="352"/>
    </location>
</feature>
<evidence type="ECO:0000256" key="2">
    <source>
        <dbReference type="ARBA" id="ARBA00022908"/>
    </source>
</evidence>
<dbReference type="Gene3D" id="1.10.443.10">
    <property type="entry name" value="Intergrase catalytic core"/>
    <property type="match status" value="1"/>
</dbReference>
<dbReference type="KEGG" id="ahg:AHOG_19675"/>
<dbReference type="PROSITE" id="PS51900">
    <property type="entry name" value="CB"/>
    <property type="match status" value="1"/>
</dbReference>
<dbReference type="InterPro" id="IPR013762">
    <property type="entry name" value="Integrase-like_cat_sf"/>
</dbReference>
<dbReference type="Proteomes" id="UP000204221">
    <property type="component" value="Chromosome"/>
</dbReference>
<dbReference type="InterPro" id="IPR010998">
    <property type="entry name" value="Integrase_recombinase_N"/>
</dbReference>
<dbReference type="PANTHER" id="PTHR30629:SF2">
    <property type="entry name" value="PROPHAGE INTEGRASE INTS-RELATED"/>
    <property type="match status" value="1"/>
</dbReference>